<evidence type="ECO:0000313" key="5">
    <source>
        <dbReference type="EMBL" id="GFN01924.1"/>
    </source>
</evidence>
<evidence type="ECO:0000256" key="2">
    <source>
        <dbReference type="ARBA" id="ARBA00022553"/>
    </source>
</evidence>
<dbReference type="InterPro" id="IPR009081">
    <property type="entry name" value="PP-bd_ACP"/>
</dbReference>
<dbReference type="InterPro" id="IPR036736">
    <property type="entry name" value="ACP-like_sf"/>
</dbReference>
<dbReference type="Proteomes" id="UP000498740">
    <property type="component" value="Unassembled WGS sequence"/>
</dbReference>
<gene>
    <name evidence="5" type="ORF">Smic_04800</name>
</gene>
<accession>A0A7J0CJ39</accession>
<sequence>MPEVRIYDRVSASTQLAWKVLFGEELLRAADEEMLSSLQENPESWGQLLLDAWTTFAAIGALGAPRPSVGRRPDEGLAQTTVTRIDSDDSSAGRPKVLPGEVPSSAASGEIKAPRAGQSEFRANAQREASVESTAPAVSPEPDPGPVRAPAKPVDFFDPDEEDGPEPARRAASVEDVRARLVELVSEVSGYPPEVFEDHLDLEVDLGIDSIKQVETLGKVREEYGLPMDEDFVMRDYATIGKMADYIVGRLATET</sequence>
<dbReference type="PROSITE" id="PS50075">
    <property type="entry name" value="CARRIER"/>
    <property type="match status" value="1"/>
</dbReference>
<protein>
    <recommendedName>
        <fullName evidence="4">Carrier domain-containing protein</fullName>
    </recommendedName>
</protein>
<dbReference type="AlphaFoldDB" id="A0A7J0CJ39"/>
<proteinExistence type="predicted"/>
<comment type="caution">
    <text evidence="5">The sequence shown here is derived from an EMBL/GenBank/DDBJ whole genome shotgun (WGS) entry which is preliminary data.</text>
</comment>
<dbReference type="PROSITE" id="PS00012">
    <property type="entry name" value="PHOSPHOPANTETHEINE"/>
    <property type="match status" value="1"/>
</dbReference>
<feature type="domain" description="Carrier" evidence="4">
    <location>
        <begin position="172"/>
        <end position="251"/>
    </location>
</feature>
<dbReference type="EMBL" id="BLWD01000001">
    <property type="protein sequence ID" value="GFN01924.1"/>
    <property type="molecule type" value="Genomic_DNA"/>
</dbReference>
<reference evidence="5 6" key="1">
    <citation type="submission" date="2020-05" db="EMBL/GenBank/DDBJ databases">
        <title>Whole genome shotgun sequence of Streptomyces microflavus NBRC 13062.</title>
        <authorList>
            <person name="Komaki H."/>
            <person name="Tamura T."/>
        </authorList>
    </citation>
    <scope>NUCLEOTIDE SEQUENCE [LARGE SCALE GENOMIC DNA]</scope>
    <source>
        <strain evidence="5 6">NBRC 13062</strain>
    </source>
</reference>
<dbReference type="Gene3D" id="1.10.1200.10">
    <property type="entry name" value="ACP-like"/>
    <property type="match status" value="1"/>
</dbReference>
<evidence type="ECO:0000256" key="3">
    <source>
        <dbReference type="SAM" id="MobiDB-lite"/>
    </source>
</evidence>
<keyword evidence="2" id="KW-0597">Phosphoprotein</keyword>
<dbReference type="InterPro" id="IPR006162">
    <property type="entry name" value="Ppantetheine_attach_site"/>
</dbReference>
<evidence type="ECO:0000313" key="6">
    <source>
        <dbReference type="Proteomes" id="UP000498740"/>
    </source>
</evidence>
<dbReference type="Pfam" id="PF00550">
    <property type="entry name" value="PP-binding"/>
    <property type="match status" value="1"/>
</dbReference>
<evidence type="ECO:0000259" key="4">
    <source>
        <dbReference type="PROSITE" id="PS50075"/>
    </source>
</evidence>
<dbReference type="SUPFAM" id="SSF47336">
    <property type="entry name" value="ACP-like"/>
    <property type="match status" value="1"/>
</dbReference>
<feature type="region of interest" description="Disordered" evidence="3">
    <location>
        <begin position="65"/>
        <end position="152"/>
    </location>
</feature>
<keyword evidence="1" id="KW-0596">Phosphopantetheine</keyword>
<dbReference type="RefSeq" id="WP_032755492.1">
    <property type="nucleotide sequence ID" value="NZ_BMUG01000008.1"/>
</dbReference>
<evidence type="ECO:0000256" key="1">
    <source>
        <dbReference type="ARBA" id="ARBA00022450"/>
    </source>
</evidence>
<organism evidence="5 6">
    <name type="scientific">Streptomyces microflavus</name>
    <name type="common">Streptomyces lipmanii</name>
    <dbReference type="NCBI Taxonomy" id="1919"/>
    <lineage>
        <taxon>Bacteria</taxon>
        <taxon>Bacillati</taxon>
        <taxon>Actinomycetota</taxon>
        <taxon>Actinomycetes</taxon>
        <taxon>Kitasatosporales</taxon>
        <taxon>Streptomycetaceae</taxon>
        <taxon>Streptomyces</taxon>
    </lineage>
</organism>
<name>A0A7J0CJ39_STRMI</name>